<dbReference type="SUPFAM" id="SSF55874">
    <property type="entry name" value="ATPase domain of HSP90 chaperone/DNA topoisomerase II/histidine kinase"/>
    <property type="match status" value="1"/>
</dbReference>
<evidence type="ECO:0000259" key="2">
    <source>
        <dbReference type="Pfam" id="PF13581"/>
    </source>
</evidence>
<dbReference type="PANTHER" id="PTHR35526">
    <property type="entry name" value="ANTI-SIGMA-F FACTOR RSBW-RELATED"/>
    <property type="match status" value="1"/>
</dbReference>
<dbReference type="Gene3D" id="3.30.565.10">
    <property type="entry name" value="Histidine kinase-like ATPase, C-terminal domain"/>
    <property type="match status" value="1"/>
</dbReference>
<evidence type="ECO:0000313" key="3">
    <source>
        <dbReference type="EMBL" id="MFC5829516.1"/>
    </source>
</evidence>
<keyword evidence="4" id="KW-1185">Reference proteome</keyword>
<organism evidence="3 4">
    <name type="scientific">Nonomuraea insulae</name>
    <dbReference type="NCBI Taxonomy" id="1616787"/>
    <lineage>
        <taxon>Bacteria</taxon>
        <taxon>Bacillati</taxon>
        <taxon>Actinomycetota</taxon>
        <taxon>Actinomycetes</taxon>
        <taxon>Streptosporangiales</taxon>
        <taxon>Streptosporangiaceae</taxon>
        <taxon>Nonomuraea</taxon>
    </lineage>
</organism>
<gene>
    <name evidence="3" type="ORF">ACFPZ3_37120</name>
</gene>
<keyword evidence="3" id="KW-0547">Nucleotide-binding</keyword>
<keyword evidence="1" id="KW-0418">Kinase</keyword>
<dbReference type="InterPro" id="IPR003594">
    <property type="entry name" value="HATPase_dom"/>
</dbReference>
<accession>A0ABW1CUL7</accession>
<dbReference type="InterPro" id="IPR050267">
    <property type="entry name" value="Anti-sigma-factor_SerPK"/>
</dbReference>
<dbReference type="CDD" id="cd16936">
    <property type="entry name" value="HATPase_RsbW-like"/>
    <property type="match status" value="1"/>
</dbReference>
<keyword evidence="3" id="KW-0067">ATP-binding</keyword>
<dbReference type="RefSeq" id="WP_379518995.1">
    <property type="nucleotide sequence ID" value="NZ_JBHSPA010000045.1"/>
</dbReference>
<evidence type="ECO:0000313" key="4">
    <source>
        <dbReference type="Proteomes" id="UP001596058"/>
    </source>
</evidence>
<dbReference type="Proteomes" id="UP001596058">
    <property type="component" value="Unassembled WGS sequence"/>
</dbReference>
<dbReference type="GO" id="GO:0005524">
    <property type="term" value="F:ATP binding"/>
    <property type="evidence" value="ECO:0007669"/>
    <property type="project" value="UniProtKB-KW"/>
</dbReference>
<dbReference type="InterPro" id="IPR036890">
    <property type="entry name" value="HATPase_C_sf"/>
</dbReference>
<comment type="caution">
    <text evidence="3">The sequence shown here is derived from an EMBL/GenBank/DDBJ whole genome shotgun (WGS) entry which is preliminary data.</text>
</comment>
<dbReference type="PANTHER" id="PTHR35526:SF3">
    <property type="entry name" value="ANTI-SIGMA-F FACTOR RSBW"/>
    <property type="match status" value="1"/>
</dbReference>
<evidence type="ECO:0000256" key="1">
    <source>
        <dbReference type="ARBA" id="ARBA00022527"/>
    </source>
</evidence>
<keyword evidence="1" id="KW-0808">Transferase</keyword>
<protein>
    <submittedName>
        <fullName evidence="3">ATP-binding protein</fullName>
    </submittedName>
</protein>
<dbReference type="EMBL" id="JBHSPA010000045">
    <property type="protein sequence ID" value="MFC5829516.1"/>
    <property type="molecule type" value="Genomic_DNA"/>
</dbReference>
<name>A0ABW1CUL7_9ACTN</name>
<sequence>MTKRGSECGTVHEGFLAELVLPGIPQSVSVARHCVARVLRQAGHQNVDDVVTVISELVTNAVSYTVSGLSGGLVTIEIGQIGDAIAAVAVIDQGATQAPKMRKSSPATCSGRGLSIVAALSARWGVREDALGGMAVWAEVFTMDVAPPVAALGMPVSAVEA</sequence>
<dbReference type="Pfam" id="PF13581">
    <property type="entry name" value="HATPase_c_2"/>
    <property type="match status" value="1"/>
</dbReference>
<proteinExistence type="predicted"/>
<reference evidence="4" key="1">
    <citation type="journal article" date="2019" name="Int. J. Syst. Evol. Microbiol.">
        <title>The Global Catalogue of Microorganisms (GCM) 10K type strain sequencing project: providing services to taxonomists for standard genome sequencing and annotation.</title>
        <authorList>
            <consortium name="The Broad Institute Genomics Platform"/>
            <consortium name="The Broad Institute Genome Sequencing Center for Infectious Disease"/>
            <person name="Wu L."/>
            <person name="Ma J."/>
        </authorList>
    </citation>
    <scope>NUCLEOTIDE SEQUENCE [LARGE SCALE GENOMIC DNA]</scope>
    <source>
        <strain evidence="4">CCUG 53903</strain>
    </source>
</reference>
<feature type="domain" description="Histidine kinase/HSP90-like ATPase" evidence="2">
    <location>
        <begin position="25"/>
        <end position="130"/>
    </location>
</feature>
<keyword evidence="1" id="KW-0723">Serine/threonine-protein kinase</keyword>